<reference evidence="1 3" key="2">
    <citation type="journal article" date="2018" name="Plant J.">
        <title>The Physcomitrella patens chromosome-scale assembly reveals moss genome structure and evolution.</title>
        <authorList>
            <person name="Lang D."/>
            <person name="Ullrich K.K."/>
            <person name="Murat F."/>
            <person name="Fuchs J."/>
            <person name="Jenkins J."/>
            <person name="Haas F.B."/>
            <person name="Piednoel M."/>
            <person name="Gundlach H."/>
            <person name="Van Bel M."/>
            <person name="Meyberg R."/>
            <person name="Vives C."/>
            <person name="Morata J."/>
            <person name="Symeonidi A."/>
            <person name="Hiss M."/>
            <person name="Muchero W."/>
            <person name="Kamisugi Y."/>
            <person name="Saleh O."/>
            <person name="Blanc G."/>
            <person name="Decker E.L."/>
            <person name="van Gessel N."/>
            <person name="Grimwood J."/>
            <person name="Hayes R.D."/>
            <person name="Graham S.W."/>
            <person name="Gunter L.E."/>
            <person name="McDaniel S.F."/>
            <person name="Hoernstein S.N.W."/>
            <person name="Larsson A."/>
            <person name="Li F.W."/>
            <person name="Perroud P.F."/>
            <person name="Phillips J."/>
            <person name="Ranjan P."/>
            <person name="Rokshar D.S."/>
            <person name="Rothfels C.J."/>
            <person name="Schneider L."/>
            <person name="Shu S."/>
            <person name="Stevenson D.W."/>
            <person name="Thummler F."/>
            <person name="Tillich M."/>
            <person name="Villarreal Aguilar J.C."/>
            <person name="Widiez T."/>
            <person name="Wong G.K."/>
            <person name="Wymore A."/>
            <person name="Zhang Y."/>
            <person name="Zimmer A.D."/>
            <person name="Quatrano R.S."/>
            <person name="Mayer K.F.X."/>
            <person name="Goodstein D."/>
            <person name="Casacuberta J.M."/>
            <person name="Vandepoele K."/>
            <person name="Reski R."/>
            <person name="Cuming A.C."/>
            <person name="Tuskan G.A."/>
            <person name="Maumus F."/>
            <person name="Salse J."/>
            <person name="Schmutz J."/>
            <person name="Rensing S.A."/>
        </authorList>
    </citation>
    <scope>NUCLEOTIDE SEQUENCE [LARGE SCALE GENOMIC DNA]</scope>
    <source>
        <strain evidence="2 3">cv. Gransden 2004</strain>
    </source>
</reference>
<dbReference type="AlphaFoldDB" id="A0A2K1JZK9"/>
<evidence type="ECO:0000313" key="1">
    <source>
        <dbReference type="EMBL" id="PNR46963.1"/>
    </source>
</evidence>
<keyword evidence="3" id="KW-1185">Reference proteome</keyword>
<protein>
    <submittedName>
        <fullName evidence="1 2">Uncharacterized protein</fullName>
    </submittedName>
</protein>
<evidence type="ECO:0000313" key="2">
    <source>
        <dbReference type="EnsemblPlants" id="PAC:32899804.CDS.1"/>
    </source>
</evidence>
<dbReference type="EMBL" id="ABEU02000010">
    <property type="protein sequence ID" value="PNR46963.1"/>
    <property type="molecule type" value="Genomic_DNA"/>
</dbReference>
<reference evidence="1 3" key="1">
    <citation type="journal article" date="2008" name="Science">
        <title>The Physcomitrella genome reveals evolutionary insights into the conquest of land by plants.</title>
        <authorList>
            <person name="Rensing S."/>
            <person name="Lang D."/>
            <person name="Zimmer A."/>
            <person name="Terry A."/>
            <person name="Salamov A."/>
            <person name="Shapiro H."/>
            <person name="Nishiyama T."/>
            <person name="Perroud P.-F."/>
            <person name="Lindquist E."/>
            <person name="Kamisugi Y."/>
            <person name="Tanahashi T."/>
            <person name="Sakakibara K."/>
            <person name="Fujita T."/>
            <person name="Oishi K."/>
            <person name="Shin-I T."/>
            <person name="Kuroki Y."/>
            <person name="Toyoda A."/>
            <person name="Suzuki Y."/>
            <person name="Hashimoto A."/>
            <person name="Yamaguchi K."/>
            <person name="Sugano A."/>
            <person name="Kohara Y."/>
            <person name="Fujiyama A."/>
            <person name="Anterola A."/>
            <person name="Aoki S."/>
            <person name="Ashton N."/>
            <person name="Barbazuk W.B."/>
            <person name="Barker E."/>
            <person name="Bennetzen J."/>
            <person name="Bezanilla M."/>
            <person name="Blankenship R."/>
            <person name="Cho S.H."/>
            <person name="Dutcher S."/>
            <person name="Estelle M."/>
            <person name="Fawcett J.A."/>
            <person name="Gundlach H."/>
            <person name="Hanada K."/>
            <person name="Heyl A."/>
            <person name="Hicks K.A."/>
            <person name="Hugh J."/>
            <person name="Lohr M."/>
            <person name="Mayer K."/>
            <person name="Melkozernov A."/>
            <person name="Murata T."/>
            <person name="Nelson D."/>
            <person name="Pils B."/>
            <person name="Prigge M."/>
            <person name="Reiss B."/>
            <person name="Renner T."/>
            <person name="Rombauts S."/>
            <person name="Rushton P."/>
            <person name="Sanderfoot A."/>
            <person name="Schween G."/>
            <person name="Shiu S.-H."/>
            <person name="Stueber K."/>
            <person name="Theodoulou F.L."/>
            <person name="Tu H."/>
            <person name="Van de Peer Y."/>
            <person name="Verrier P.J."/>
            <person name="Waters E."/>
            <person name="Wood A."/>
            <person name="Yang L."/>
            <person name="Cove D."/>
            <person name="Cuming A."/>
            <person name="Hasebe M."/>
            <person name="Lucas S."/>
            <person name="Mishler D.B."/>
            <person name="Reski R."/>
            <person name="Grigoriev I."/>
            <person name="Quatrano R.S."/>
            <person name="Boore J.L."/>
        </authorList>
    </citation>
    <scope>NUCLEOTIDE SEQUENCE [LARGE SCALE GENOMIC DNA]</scope>
    <source>
        <strain evidence="2 3">cv. Gransden 2004</strain>
    </source>
</reference>
<name>A0A2K1JZK9_PHYPA</name>
<accession>A0A2K1JZK9</accession>
<dbReference type="InParanoid" id="A0A2K1JZK9"/>
<dbReference type="EnsemblPlants" id="Pp3c10_18880V3.1">
    <property type="protein sequence ID" value="PAC:32899804.CDS.1"/>
    <property type="gene ID" value="Pp3c10_18880"/>
</dbReference>
<proteinExistence type="predicted"/>
<evidence type="ECO:0000313" key="3">
    <source>
        <dbReference type="Proteomes" id="UP000006727"/>
    </source>
</evidence>
<sequence length="80" mass="8857">MPLLLPVGCSFLDHLPRILGAKQPYATARVANRDEALGLHSFRNKWFFEGISLRISMKVTVHGSRFSSWGVAVWGTSTVA</sequence>
<reference evidence="2" key="3">
    <citation type="submission" date="2020-12" db="UniProtKB">
        <authorList>
            <consortium name="EnsemblPlants"/>
        </authorList>
    </citation>
    <scope>IDENTIFICATION</scope>
</reference>
<organism evidence="1">
    <name type="scientific">Physcomitrium patens</name>
    <name type="common">Spreading-leaved earth moss</name>
    <name type="synonym">Physcomitrella patens</name>
    <dbReference type="NCBI Taxonomy" id="3218"/>
    <lineage>
        <taxon>Eukaryota</taxon>
        <taxon>Viridiplantae</taxon>
        <taxon>Streptophyta</taxon>
        <taxon>Embryophyta</taxon>
        <taxon>Bryophyta</taxon>
        <taxon>Bryophytina</taxon>
        <taxon>Bryopsida</taxon>
        <taxon>Funariidae</taxon>
        <taxon>Funariales</taxon>
        <taxon>Funariaceae</taxon>
        <taxon>Physcomitrium</taxon>
    </lineage>
</organism>
<dbReference type="Gramene" id="Pp3c10_18880V3.2">
    <property type="protein sequence ID" value="PAC:32899805.CDS.1"/>
    <property type="gene ID" value="Pp3c10_18880"/>
</dbReference>
<dbReference type="Gramene" id="Pp3c10_18880V3.1">
    <property type="protein sequence ID" value="PAC:32899804.CDS.1"/>
    <property type="gene ID" value="Pp3c10_18880"/>
</dbReference>
<gene>
    <name evidence="1" type="ORF">PHYPA_014083</name>
</gene>
<dbReference type="Proteomes" id="UP000006727">
    <property type="component" value="Chromosome 10"/>
</dbReference>
<dbReference type="EnsemblPlants" id="Pp3c10_18880V3.2">
    <property type="protein sequence ID" value="PAC:32899805.CDS.1"/>
    <property type="gene ID" value="Pp3c10_18880"/>
</dbReference>